<dbReference type="AlphaFoldDB" id="A0A644VZ51"/>
<reference evidence="1" key="1">
    <citation type="submission" date="2019-08" db="EMBL/GenBank/DDBJ databases">
        <authorList>
            <person name="Kucharzyk K."/>
            <person name="Murdoch R.W."/>
            <person name="Higgins S."/>
            <person name="Loffler F."/>
        </authorList>
    </citation>
    <scope>NUCLEOTIDE SEQUENCE</scope>
</reference>
<evidence type="ECO:0008006" key="2">
    <source>
        <dbReference type="Google" id="ProtNLM"/>
    </source>
</evidence>
<comment type="caution">
    <text evidence="1">The sequence shown here is derived from an EMBL/GenBank/DDBJ whole genome shotgun (WGS) entry which is preliminary data.</text>
</comment>
<protein>
    <recommendedName>
        <fullName evidence="2">DUF4145 domain-containing protein</fullName>
    </recommendedName>
</protein>
<dbReference type="EMBL" id="VSSQ01000516">
    <property type="protein sequence ID" value="MPL96587.1"/>
    <property type="molecule type" value="Genomic_DNA"/>
</dbReference>
<gene>
    <name evidence="1" type="ORF">SDC9_42769</name>
</gene>
<organism evidence="1">
    <name type="scientific">bioreactor metagenome</name>
    <dbReference type="NCBI Taxonomy" id="1076179"/>
    <lineage>
        <taxon>unclassified sequences</taxon>
        <taxon>metagenomes</taxon>
        <taxon>ecological metagenomes</taxon>
    </lineage>
</organism>
<name>A0A644VZ51_9ZZZZ</name>
<proteinExistence type="predicted"/>
<sequence>MMNAEEWVLREDSLNQKDRIKRLLWLVDQTPSNDFWIFHGGFVTKSLFEEARYCFVYGQYLATITLGLSFLEHTMASIHYATGRDDLERASISSLMKESLSKGWINKNEYDHLEKVREYRNKILHFRNPGDEDTIEFIAITENESPYSLLEVEAHFVMKTIFHFLSNFSERF</sequence>
<evidence type="ECO:0000313" key="1">
    <source>
        <dbReference type="EMBL" id="MPL96587.1"/>
    </source>
</evidence>
<accession>A0A644VZ51</accession>